<accession>A0A372MNQ5</accession>
<reference evidence="13 14" key="1">
    <citation type="submission" date="2018-08" db="EMBL/GenBank/DDBJ databases">
        <title>Analysis of the genomic diversity of Mexican Acinetobacter haemolyticus clinical isolates.</title>
        <authorList>
            <person name="Castro-Jaimes S."/>
            <person name="Cevallos M.A."/>
        </authorList>
    </citation>
    <scope>NUCLEOTIDE SEQUENCE [LARGE SCALE GENOMIC DNA]</scope>
    <source>
        <strain evidence="13 14">AN43</strain>
    </source>
</reference>
<dbReference type="SMART" id="SM00387">
    <property type="entry name" value="HATPase_c"/>
    <property type="match status" value="1"/>
</dbReference>
<dbReference type="PROSITE" id="PS50109">
    <property type="entry name" value="HIS_KIN"/>
    <property type="match status" value="1"/>
</dbReference>
<dbReference type="InterPro" id="IPR005467">
    <property type="entry name" value="His_kinase_dom"/>
</dbReference>
<keyword evidence="9" id="KW-0902">Two-component regulatory system</keyword>
<evidence type="ECO:0000313" key="13">
    <source>
        <dbReference type="EMBL" id="QHI13602.1"/>
    </source>
</evidence>
<dbReference type="Pfam" id="PF00512">
    <property type="entry name" value="HisKA"/>
    <property type="match status" value="1"/>
</dbReference>
<sequence>MKVVSLQTKLIKTSMMSSIIVGCVALLLFLIISVYQTMQVQDEIMDEISDMLLISDLTATSGQQIDELSDQFDIQYRLSNQHYVLTQSEKFQLDQQYYKFAIARNDYGFIWQDQQLWRIYTAKDTHSNMHVLVIQPLAERFEALWHSIVGYSLILILVWLVQWLILYLLIKRQFKMIHQLSAQISARNADDLRPIHSGEIELKELQPMLNQLNQLLQRLNQSLQAEQRFTADASHELRSPLSAIQMRLQLLQRKYPERATDFIQIQQDVSRGIQTLENLLLLARLDPEHADNLPKTHFSLNELITEVMQAQALFANEKSIRLHSQLETIEKDDVFGNRQLLFSCIRNLLDNAIRYTPKDGNVYLRLEQYQNVSELIIENEGDMISEEVLARLGERFYRALGTKTQGSGLGLSICRKIIELHYGRMEFSQSTYGGLKVSIQLKIEQQTPKRHKG</sequence>
<keyword evidence="10 12" id="KW-0472">Membrane</keyword>
<dbReference type="PANTHER" id="PTHR45436">
    <property type="entry name" value="SENSOR HISTIDINE KINASE YKOH"/>
    <property type="match status" value="1"/>
</dbReference>
<evidence type="ECO:0000256" key="10">
    <source>
        <dbReference type="ARBA" id="ARBA00023136"/>
    </source>
</evidence>
<evidence type="ECO:0000256" key="8">
    <source>
        <dbReference type="ARBA" id="ARBA00022989"/>
    </source>
</evidence>
<dbReference type="InterPro" id="IPR003594">
    <property type="entry name" value="HATPase_dom"/>
</dbReference>
<evidence type="ECO:0000313" key="14">
    <source>
        <dbReference type="Proteomes" id="UP000463868"/>
    </source>
</evidence>
<protein>
    <recommendedName>
        <fullName evidence="3">histidine kinase</fullName>
        <ecNumber evidence="3">2.7.13.3</ecNumber>
    </recommendedName>
</protein>
<dbReference type="InterPro" id="IPR050428">
    <property type="entry name" value="TCS_sensor_his_kinase"/>
</dbReference>
<dbReference type="EMBL" id="CP031976">
    <property type="protein sequence ID" value="QHI13602.1"/>
    <property type="molecule type" value="Genomic_DNA"/>
</dbReference>
<dbReference type="InterPro" id="IPR036097">
    <property type="entry name" value="HisK_dim/P_sf"/>
</dbReference>
<dbReference type="SUPFAM" id="SSF55874">
    <property type="entry name" value="ATPase domain of HSP90 chaperone/DNA topoisomerase II/histidine kinase"/>
    <property type="match status" value="1"/>
</dbReference>
<evidence type="ECO:0000256" key="11">
    <source>
        <dbReference type="SAM" id="Coils"/>
    </source>
</evidence>
<dbReference type="InterPro" id="IPR003661">
    <property type="entry name" value="HisK_dim/P_dom"/>
</dbReference>
<dbReference type="GO" id="GO:0000155">
    <property type="term" value="F:phosphorelay sensor kinase activity"/>
    <property type="evidence" value="ECO:0007669"/>
    <property type="project" value="InterPro"/>
</dbReference>
<dbReference type="Pfam" id="PF02518">
    <property type="entry name" value="HATPase_c"/>
    <property type="match status" value="1"/>
</dbReference>
<dbReference type="SUPFAM" id="SSF47384">
    <property type="entry name" value="Homodimeric domain of signal transducing histidine kinase"/>
    <property type="match status" value="1"/>
</dbReference>
<comment type="subcellular location">
    <subcellularLocation>
        <location evidence="2">Membrane</location>
        <topology evidence="2">Multi-pass membrane protein</topology>
    </subcellularLocation>
</comment>
<evidence type="ECO:0000256" key="5">
    <source>
        <dbReference type="ARBA" id="ARBA00022679"/>
    </source>
</evidence>
<dbReference type="EC" id="2.7.13.3" evidence="3"/>
<evidence type="ECO:0000256" key="4">
    <source>
        <dbReference type="ARBA" id="ARBA00022553"/>
    </source>
</evidence>
<dbReference type="Gene3D" id="3.30.565.10">
    <property type="entry name" value="Histidine kinase-like ATPase, C-terminal domain"/>
    <property type="match status" value="1"/>
</dbReference>
<dbReference type="SMART" id="SM00388">
    <property type="entry name" value="HisKA"/>
    <property type="match status" value="1"/>
</dbReference>
<dbReference type="GO" id="GO:0005886">
    <property type="term" value="C:plasma membrane"/>
    <property type="evidence" value="ECO:0007669"/>
    <property type="project" value="TreeGrafter"/>
</dbReference>
<keyword evidence="8 12" id="KW-1133">Transmembrane helix</keyword>
<feature type="transmembrane region" description="Helical" evidence="12">
    <location>
        <begin position="148"/>
        <end position="170"/>
    </location>
</feature>
<feature type="transmembrane region" description="Helical" evidence="12">
    <location>
        <begin position="15"/>
        <end position="35"/>
    </location>
</feature>
<dbReference type="InterPro" id="IPR036890">
    <property type="entry name" value="HATPase_C_sf"/>
</dbReference>
<keyword evidence="4" id="KW-0597">Phosphoprotein</keyword>
<keyword evidence="7 13" id="KW-0418">Kinase</keyword>
<proteinExistence type="predicted"/>
<feature type="coiled-coil region" evidence="11">
    <location>
        <begin position="202"/>
        <end position="229"/>
    </location>
</feature>
<evidence type="ECO:0000256" key="6">
    <source>
        <dbReference type="ARBA" id="ARBA00022692"/>
    </source>
</evidence>
<dbReference type="Proteomes" id="UP000463868">
    <property type="component" value="Chromosome"/>
</dbReference>
<gene>
    <name evidence="13" type="ORF">AhaeAN43_09535</name>
</gene>
<name>A0A372MNQ5_ACIHA</name>
<evidence type="ECO:0000256" key="2">
    <source>
        <dbReference type="ARBA" id="ARBA00004141"/>
    </source>
</evidence>
<evidence type="ECO:0000256" key="7">
    <source>
        <dbReference type="ARBA" id="ARBA00022777"/>
    </source>
</evidence>
<dbReference type="AlphaFoldDB" id="A0A372MNQ5"/>
<evidence type="ECO:0000256" key="1">
    <source>
        <dbReference type="ARBA" id="ARBA00000085"/>
    </source>
</evidence>
<dbReference type="Gene3D" id="1.10.287.130">
    <property type="match status" value="1"/>
</dbReference>
<evidence type="ECO:0000256" key="3">
    <source>
        <dbReference type="ARBA" id="ARBA00012438"/>
    </source>
</evidence>
<organism evidence="13 14">
    <name type="scientific">Acinetobacter haemolyticus</name>
    <dbReference type="NCBI Taxonomy" id="29430"/>
    <lineage>
        <taxon>Bacteria</taxon>
        <taxon>Pseudomonadati</taxon>
        <taxon>Pseudomonadota</taxon>
        <taxon>Gammaproteobacteria</taxon>
        <taxon>Moraxellales</taxon>
        <taxon>Moraxellaceae</taxon>
        <taxon>Acinetobacter</taxon>
    </lineage>
</organism>
<keyword evidence="5" id="KW-0808">Transferase</keyword>
<comment type="catalytic activity">
    <reaction evidence="1">
        <text>ATP + protein L-histidine = ADP + protein N-phospho-L-histidine.</text>
        <dbReference type="EC" id="2.7.13.3"/>
    </reaction>
</comment>
<keyword evidence="6 12" id="KW-0812">Transmembrane</keyword>
<evidence type="ECO:0000256" key="9">
    <source>
        <dbReference type="ARBA" id="ARBA00023012"/>
    </source>
</evidence>
<keyword evidence="11" id="KW-0175">Coiled coil</keyword>
<dbReference type="CDD" id="cd00082">
    <property type="entry name" value="HisKA"/>
    <property type="match status" value="1"/>
</dbReference>
<evidence type="ECO:0000256" key="12">
    <source>
        <dbReference type="SAM" id="Phobius"/>
    </source>
</evidence>
<dbReference type="RefSeq" id="WP_005081075.1">
    <property type="nucleotide sequence ID" value="NZ_BBSE01000063.1"/>
</dbReference>
<dbReference type="PROSITE" id="PS51257">
    <property type="entry name" value="PROKAR_LIPOPROTEIN"/>
    <property type="match status" value="1"/>
</dbReference>
<dbReference type="PANTHER" id="PTHR45436:SF15">
    <property type="entry name" value="SENSOR HISTIDINE KINASE CUSS"/>
    <property type="match status" value="1"/>
</dbReference>